<feature type="compositionally biased region" description="Low complexity" evidence="1">
    <location>
        <begin position="338"/>
        <end position="355"/>
    </location>
</feature>
<dbReference type="RefSeq" id="WP_132192885.1">
    <property type="nucleotide sequence ID" value="NZ_SLWM01000016.1"/>
</dbReference>
<feature type="compositionally biased region" description="Polar residues" evidence="1">
    <location>
        <begin position="314"/>
        <end position="328"/>
    </location>
</feature>
<gene>
    <name evidence="2" type="ORF">EV644_11694</name>
</gene>
<dbReference type="EMBL" id="SLWM01000016">
    <property type="protein sequence ID" value="TCO16723.1"/>
    <property type="molecule type" value="Genomic_DNA"/>
</dbReference>
<sequence length="566" mass="60958">MANIRGASFCWDRIKHMFDMDVADLDAAETLAAAARLHAMQRQVDAQLLQLAAHYADLFPGTSMIPGDETIPGSERHKVYGGPGCPSIAEFAPAEFGVVTGRSAAASARFIGQALSLRHRLPKIWEEVQSDRATPWKACQVATACVTLSMEAAAIVDRRVAGIIDSVTPYRLSLIVKAAIWQADPEAARKAAEEKARERGVWTGRTDDHGTTTLFVRAATGDVIRLDATLAQIADALAALGDTSSLDRRRAKAIGILADPKLAHELLDVAHVLTKTDPVPTTTAAPEPDQASDANHRGEGAKGSDCAGVRHDANLSSPQPIAPASHTSDANRADDDAPSAGSGAKDAGAVMTAEPAEAEQAERPERAEQPEQSEQEWRMVAEKVAAIRQAAYAAGSAGADLRKPGRTSLYVHVAGETLFAGEGVARVEGFGPVLAARLSELLGHDQIVLRPVIDLNDKVSVDAYEIPHRIRERIKLMHPVEQFPFGTGETTYCTDVDHLHPFNPTGPPGQTSTTNLAPLRRYSHRVKTHGRWKVRRLNDNALEWTTPHGYKFLVDHTGTHPHPSPE</sequence>
<proteinExistence type="predicted"/>
<feature type="compositionally biased region" description="Basic and acidic residues" evidence="1">
    <location>
        <begin position="360"/>
        <end position="375"/>
    </location>
</feature>
<accession>A0ABY2BDN4</accession>
<protein>
    <recommendedName>
        <fullName evidence="4">DUF222 domain-containing protein</fullName>
    </recommendedName>
</protein>
<evidence type="ECO:0008006" key="4">
    <source>
        <dbReference type="Google" id="ProtNLM"/>
    </source>
</evidence>
<evidence type="ECO:0000313" key="3">
    <source>
        <dbReference type="Proteomes" id="UP000295818"/>
    </source>
</evidence>
<feature type="compositionally biased region" description="Basic and acidic residues" evidence="1">
    <location>
        <begin position="294"/>
        <end position="313"/>
    </location>
</feature>
<feature type="region of interest" description="Disordered" evidence="1">
    <location>
        <begin position="278"/>
        <end position="375"/>
    </location>
</feature>
<organism evidence="2 3">
    <name type="scientific">Kribbella orskensis</name>
    <dbReference type="NCBI Taxonomy" id="2512216"/>
    <lineage>
        <taxon>Bacteria</taxon>
        <taxon>Bacillati</taxon>
        <taxon>Actinomycetota</taxon>
        <taxon>Actinomycetes</taxon>
        <taxon>Propionibacteriales</taxon>
        <taxon>Kribbellaceae</taxon>
        <taxon>Kribbella</taxon>
    </lineage>
</organism>
<comment type="caution">
    <text evidence="2">The sequence shown here is derived from an EMBL/GenBank/DDBJ whole genome shotgun (WGS) entry which is preliminary data.</text>
</comment>
<name>A0ABY2BDN4_9ACTN</name>
<evidence type="ECO:0000256" key="1">
    <source>
        <dbReference type="SAM" id="MobiDB-lite"/>
    </source>
</evidence>
<keyword evidence="3" id="KW-1185">Reference proteome</keyword>
<reference evidence="2 3" key="1">
    <citation type="journal article" date="2015" name="Stand. Genomic Sci.">
        <title>Genomic Encyclopedia of Bacterial and Archaeal Type Strains, Phase III: the genomes of soil and plant-associated and newly described type strains.</title>
        <authorList>
            <person name="Whitman W.B."/>
            <person name="Woyke T."/>
            <person name="Klenk H.P."/>
            <person name="Zhou Y."/>
            <person name="Lilburn T.G."/>
            <person name="Beck B.J."/>
            <person name="De Vos P."/>
            <person name="Vandamme P."/>
            <person name="Eisen J.A."/>
            <person name="Garrity G."/>
            <person name="Hugenholtz P."/>
            <person name="Kyrpides N.C."/>
        </authorList>
    </citation>
    <scope>NUCLEOTIDE SEQUENCE [LARGE SCALE GENOMIC DNA]</scope>
    <source>
        <strain evidence="2 3">VKM Ac-2538</strain>
    </source>
</reference>
<dbReference type="Proteomes" id="UP000295818">
    <property type="component" value="Unassembled WGS sequence"/>
</dbReference>
<evidence type="ECO:0000313" key="2">
    <source>
        <dbReference type="EMBL" id="TCO16723.1"/>
    </source>
</evidence>